<feature type="domain" description="AB hydrolase-1" evidence="1">
    <location>
        <begin position="26"/>
        <end position="124"/>
    </location>
</feature>
<name>A0A7W7CBP7_9PSEU</name>
<organism evidence="2 3">
    <name type="scientific">Crossiella cryophila</name>
    <dbReference type="NCBI Taxonomy" id="43355"/>
    <lineage>
        <taxon>Bacteria</taxon>
        <taxon>Bacillati</taxon>
        <taxon>Actinomycetota</taxon>
        <taxon>Actinomycetes</taxon>
        <taxon>Pseudonocardiales</taxon>
        <taxon>Pseudonocardiaceae</taxon>
        <taxon>Crossiella</taxon>
    </lineage>
</organism>
<comment type="caution">
    <text evidence="2">The sequence shown here is derived from an EMBL/GenBank/DDBJ whole genome shotgun (WGS) entry which is preliminary data.</text>
</comment>
<keyword evidence="3" id="KW-1185">Reference proteome</keyword>
<evidence type="ECO:0000313" key="3">
    <source>
        <dbReference type="Proteomes" id="UP000533598"/>
    </source>
</evidence>
<reference evidence="2 3" key="1">
    <citation type="submission" date="2020-08" db="EMBL/GenBank/DDBJ databases">
        <title>Sequencing the genomes of 1000 actinobacteria strains.</title>
        <authorList>
            <person name="Klenk H.-P."/>
        </authorList>
    </citation>
    <scope>NUCLEOTIDE SEQUENCE [LARGE SCALE GENOMIC DNA]</scope>
    <source>
        <strain evidence="2 3">DSM 44230</strain>
    </source>
</reference>
<proteinExistence type="predicted"/>
<evidence type="ECO:0000313" key="2">
    <source>
        <dbReference type="EMBL" id="MBB4678178.1"/>
    </source>
</evidence>
<dbReference type="RefSeq" id="WP_185004040.1">
    <property type="nucleotide sequence ID" value="NZ_BAAAUI010000004.1"/>
</dbReference>
<protein>
    <submittedName>
        <fullName evidence="2">Pimeloyl-ACP methyl ester carboxylesterase</fullName>
    </submittedName>
</protein>
<dbReference type="PANTHER" id="PTHR43433:SF5">
    <property type="entry name" value="AB HYDROLASE-1 DOMAIN-CONTAINING PROTEIN"/>
    <property type="match status" value="1"/>
</dbReference>
<dbReference type="InterPro" id="IPR029058">
    <property type="entry name" value="AB_hydrolase_fold"/>
</dbReference>
<evidence type="ECO:0000259" key="1">
    <source>
        <dbReference type="Pfam" id="PF00561"/>
    </source>
</evidence>
<dbReference type="AlphaFoldDB" id="A0A7W7CBP7"/>
<accession>A0A7W7CBP7</accession>
<dbReference type="Pfam" id="PF00561">
    <property type="entry name" value="Abhydrolase_1"/>
    <property type="match status" value="1"/>
</dbReference>
<dbReference type="Gene3D" id="3.40.50.1820">
    <property type="entry name" value="alpha/beta hydrolase"/>
    <property type="match status" value="1"/>
</dbReference>
<dbReference type="PANTHER" id="PTHR43433">
    <property type="entry name" value="HYDROLASE, ALPHA/BETA FOLD FAMILY PROTEIN"/>
    <property type="match status" value="1"/>
</dbReference>
<dbReference type="Proteomes" id="UP000533598">
    <property type="component" value="Unassembled WGS sequence"/>
</dbReference>
<dbReference type="SUPFAM" id="SSF53474">
    <property type="entry name" value="alpha/beta-Hydrolases"/>
    <property type="match status" value="1"/>
</dbReference>
<dbReference type="EMBL" id="JACHMH010000001">
    <property type="protein sequence ID" value="MBB4678178.1"/>
    <property type="molecule type" value="Genomic_DNA"/>
</dbReference>
<gene>
    <name evidence="2" type="ORF">HNR67_004296</name>
</gene>
<dbReference type="InterPro" id="IPR050471">
    <property type="entry name" value="AB_hydrolase"/>
</dbReference>
<sequence length="287" mass="30145">MSIARLPDGRELYYERVAGPAGSDAPTVVFESGLAASRSFWGLVQPEVAAFADSVCYDRSGLGRSPASSGPRHAAQLAADLGGLLDHLGAGPFVLVGHSWGGPIVRLAAAATPARIAGVVLVDATDELCEILFTEQVRKAERIGQALTKWLVRFRLLGLAYRRPTAALPPGPRADIRREGFTPAVVRTRAAELASVPTDLVALRDNPTALPGIPVTTISGALDSPGMPRGTREAATESHRRRALVSTGGRHVLAPKSGHLVPLTDAELIAAEIQRISRAQPIADSSA</sequence>
<dbReference type="InterPro" id="IPR000073">
    <property type="entry name" value="AB_hydrolase_1"/>
</dbReference>
<dbReference type="GO" id="GO:0003824">
    <property type="term" value="F:catalytic activity"/>
    <property type="evidence" value="ECO:0007669"/>
    <property type="project" value="UniProtKB-ARBA"/>
</dbReference>